<dbReference type="NCBIfam" id="TIGR00643">
    <property type="entry name" value="recG"/>
    <property type="match status" value="1"/>
</dbReference>
<keyword evidence="7 15" id="KW-0067">ATP-binding</keyword>
<evidence type="ECO:0000259" key="16">
    <source>
        <dbReference type="PROSITE" id="PS51192"/>
    </source>
</evidence>
<keyword evidence="3 15" id="KW-0547">Nucleotide-binding</keyword>
<dbReference type="PROSITE" id="PS51192">
    <property type="entry name" value="HELICASE_ATP_BIND_1"/>
    <property type="match status" value="1"/>
</dbReference>
<accession>B6YSB8</accession>
<dbReference type="CDD" id="cd17992">
    <property type="entry name" value="DEXHc_RecG"/>
    <property type="match status" value="1"/>
</dbReference>
<keyword evidence="19" id="KW-1185">Reference proteome</keyword>
<evidence type="ECO:0000256" key="14">
    <source>
        <dbReference type="ARBA" id="ARBA00048988"/>
    </source>
</evidence>
<dbReference type="GO" id="GO:0006310">
    <property type="term" value="P:DNA recombination"/>
    <property type="evidence" value="ECO:0007669"/>
    <property type="project" value="UniProtKB-UniRule"/>
</dbReference>
<evidence type="ECO:0000256" key="3">
    <source>
        <dbReference type="ARBA" id="ARBA00022741"/>
    </source>
</evidence>
<evidence type="ECO:0000313" key="19">
    <source>
        <dbReference type="Proteomes" id="UP000000723"/>
    </source>
</evidence>
<dbReference type="Proteomes" id="UP000000723">
    <property type="component" value="Plasmid pCFPG3"/>
</dbReference>
<reference evidence="19" key="1">
    <citation type="journal article" date="2008" name="Science">
        <title>Genome of an endosymbiont coupling N2 fixation to cellulolysis within RT protist cells in termite gut.</title>
        <authorList>
            <person name="Hongoh Y."/>
            <person name="Sharma V.K."/>
            <person name="Prakash T."/>
            <person name="Noda S."/>
            <person name="Toh H."/>
            <person name="Taylor T.D."/>
            <person name="Kudo T."/>
            <person name="Sakaki Y."/>
            <person name="Toyoda A."/>
            <person name="Hattori M."/>
            <person name="Ohkuma M."/>
        </authorList>
    </citation>
    <scope>NUCLEOTIDE SEQUENCE [LARGE SCALE GENOMIC DNA]</scope>
    <source>
        <plasmid evidence="19">pCFPG3</plasmid>
    </source>
</reference>
<evidence type="ECO:0000256" key="8">
    <source>
        <dbReference type="ARBA" id="ARBA00023125"/>
    </source>
</evidence>
<dbReference type="SUPFAM" id="SSF50249">
    <property type="entry name" value="Nucleic acid-binding proteins"/>
    <property type="match status" value="1"/>
</dbReference>
<dbReference type="InterPro" id="IPR047112">
    <property type="entry name" value="RecG/Mfd"/>
</dbReference>
<comment type="similarity">
    <text evidence="1 15">Belongs to the helicase family. RecG subfamily.</text>
</comment>
<dbReference type="Pfam" id="PF00270">
    <property type="entry name" value="DEAD"/>
    <property type="match status" value="1"/>
</dbReference>
<dbReference type="InterPro" id="IPR033454">
    <property type="entry name" value="RecG_wedge"/>
</dbReference>
<proteinExistence type="inferred from homology"/>
<keyword evidence="5 15" id="KW-0378">Hydrolase</keyword>
<evidence type="ECO:0000256" key="7">
    <source>
        <dbReference type="ARBA" id="ARBA00022840"/>
    </source>
</evidence>
<dbReference type="GO" id="GO:0043138">
    <property type="term" value="F:3'-5' DNA helicase activity"/>
    <property type="evidence" value="ECO:0007669"/>
    <property type="project" value="UniProtKB-EC"/>
</dbReference>
<dbReference type="InterPro" id="IPR012340">
    <property type="entry name" value="NA-bd_OB-fold"/>
</dbReference>
<keyword evidence="9 15" id="KW-0233">DNA recombination</keyword>
<dbReference type="InterPro" id="IPR011545">
    <property type="entry name" value="DEAD/DEAH_box_helicase_dom"/>
</dbReference>
<geneLocation type="plasmid" evidence="18 19">
    <name>pCFPG3</name>
</geneLocation>
<evidence type="ECO:0000256" key="5">
    <source>
        <dbReference type="ARBA" id="ARBA00022801"/>
    </source>
</evidence>
<keyword evidence="11" id="KW-0413">Isomerase</keyword>
<dbReference type="SMART" id="SM00490">
    <property type="entry name" value="HELICc"/>
    <property type="match status" value="2"/>
</dbReference>
<dbReference type="InterPro" id="IPR045562">
    <property type="entry name" value="RecG_dom3_C"/>
</dbReference>
<dbReference type="InterPro" id="IPR004609">
    <property type="entry name" value="ATP-dep_DNA_helicase_RecG"/>
</dbReference>
<dbReference type="NCBIfam" id="NF008168">
    <property type="entry name" value="PRK10917.2-2"/>
    <property type="match status" value="1"/>
</dbReference>
<evidence type="ECO:0000259" key="17">
    <source>
        <dbReference type="PROSITE" id="PS51194"/>
    </source>
</evidence>
<dbReference type="NCBIfam" id="NF008165">
    <property type="entry name" value="PRK10917.1-3"/>
    <property type="match status" value="1"/>
</dbReference>
<dbReference type="Pfam" id="PF00271">
    <property type="entry name" value="Helicase_C"/>
    <property type="match status" value="1"/>
</dbReference>
<dbReference type="Pfam" id="PF19833">
    <property type="entry name" value="RecG_dom3_C"/>
    <property type="match status" value="1"/>
</dbReference>
<dbReference type="InterPro" id="IPR014001">
    <property type="entry name" value="Helicase_ATP-bd"/>
</dbReference>
<dbReference type="PANTHER" id="PTHR47964">
    <property type="entry name" value="ATP-DEPENDENT DNA HELICASE HOMOLOG RECG, CHLOROPLASTIC"/>
    <property type="match status" value="1"/>
</dbReference>
<evidence type="ECO:0000256" key="15">
    <source>
        <dbReference type="RuleBase" id="RU363016"/>
    </source>
</evidence>
<evidence type="ECO:0000256" key="6">
    <source>
        <dbReference type="ARBA" id="ARBA00022806"/>
    </source>
</evidence>
<evidence type="ECO:0000256" key="12">
    <source>
        <dbReference type="ARBA" id="ARBA00034617"/>
    </source>
</evidence>
<dbReference type="Gene3D" id="2.40.50.140">
    <property type="entry name" value="Nucleic acid-binding proteins"/>
    <property type="match status" value="1"/>
</dbReference>
<dbReference type="GO" id="GO:0006281">
    <property type="term" value="P:DNA repair"/>
    <property type="evidence" value="ECO:0007669"/>
    <property type="project" value="UniProtKB-UniRule"/>
</dbReference>
<dbReference type="GO" id="GO:0016887">
    <property type="term" value="F:ATP hydrolysis activity"/>
    <property type="evidence" value="ECO:0007669"/>
    <property type="project" value="RHEA"/>
</dbReference>
<feature type="domain" description="Helicase ATP-binding" evidence="16">
    <location>
        <begin position="283"/>
        <end position="445"/>
    </location>
</feature>
<dbReference type="HOGENOM" id="CLU_005122_7_1_10"/>
<protein>
    <recommendedName>
        <fullName evidence="2 15">ATP-dependent DNA helicase RecG</fullName>
        <ecNumber evidence="13 15">5.6.2.4</ecNumber>
    </recommendedName>
</protein>
<dbReference type="GO" id="GO:0003677">
    <property type="term" value="F:DNA binding"/>
    <property type="evidence" value="ECO:0007669"/>
    <property type="project" value="UniProtKB-KW"/>
</dbReference>
<name>B6YSB8_AZOPC</name>
<dbReference type="RefSeq" id="WP_012572962.1">
    <property type="nucleotide sequence ID" value="NC_011562.1"/>
</dbReference>
<evidence type="ECO:0000256" key="4">
    <source>
        <dbReference type="ARBA" id="ARBA00022763"/>
    </source>
</evidence>
<evidence type="ECO:0000256" key="1">
    <source>
        <dbReference type="ARBA" id="ARBA00007504"/>
    </source>
</evidence>
<dbReference type="PROSITE" id="PS51194">
    <property type="entry name" value="HELICASE_CTER"/>
    <property type="match status" value="1"/>
</dbReference>
<dbReference type="Gene3D" id="3.40.50.300">
    <property type="entry name" value="P-loop containing nucleotide triphosphate hydrolases"/>
    <property type="match status" value="2"/>
</dbReference>
<comment type="function">
    <text evidence="15">Plays a critical role in recombination and DNA repair. Helps process Holliday junction intermediates to mature products by catalyzing branch migration. Has replication fork regression activity, unwinds stalled or blocked replication forks to make a HJ that can be resolved. Has a DNA unwinding activity characteristic of a DNA helicase with 3'-5' polarity.</text>
</comment>
<dbReference type="InterPro" id="IPR001650">
    <property type="entry name" value="Helicase_C-like"/>
</dbReference>
<keyword evidence="8" id="KW-0238">DNA-binding</keyword>
<keyword evidence="4 15" id="KW-0227">DNA damage</keyword>
<keyword evidence="6 15" id="KW-0347">Helicase</keyword>
<dbReference type="Pfam" id="PF17191">
    <property type="entry name" value="RecG_wedge"/>
    <property type="match status" value="1"/>
</dbReference>
<feature type="domain" description="Helicase C-terminal" evidence="17">
    <location>
        <begin position="464"/>
        <end position="624"/>
    </location>
</feature>
<dbReference type="EMBL" id="AP010659">
    <property type="protein sequence ID" value="BAG84090.1"/>
    <property type="molecule type" value="Genomic_DNA"/>
</dbReference>
<sequence length="700" mass="80524">MDTSNQNIIHLQGIGSQKVEVLEKEINVVSCQDMLYYFPYRYKDQRKSYRVDKIREINIEMSYVQLKGRILRYSRSLNYPRLSGIFDDGTGTIELVWFNSINWVPKYYKIDEEYYVYGKLRFFRGKYISIVNPQIKTECKFCEGVTRMQGIYRTTAKMKKASLDSNTISQIMRQILEYTKEPLSETLPTGIIDKCKLISLDEAIHNIHFPKSDNLLEQAQYRLKFEELFYVQLANLLNPNRRKKQLDGFCFSKVGENFHFLKNNLPFELTHAQERVFNEIRQDMNTGKQMNRLVQGDVGSGKTVVALLSILTAIDNGFQGAIMVPTEILATQHYETISHLLEGSTVKVALLTGSTKNKVREEMLPKVKSGDIQILIGTHALIEDSVEFSNLGLVVVDEQHRFGVTQRAKLWDKNSTPPHVLVMTATPIPRTMAMTVYGDLNISTIDELPPGRKPIRTYHIYDEKRNKMYEYVREQLKIGKQVYIVYPLIEENEKIDLINLQEGFRAVSKVFPEYSISKVHGQMKPEEKNQEMQKFVSGETQVMVSTTVIEVGIDVKNASVIIIENAERFGLSQLHQLRGRVGRGTEQAVCILITNYELSKEAQKRINVMTKTNNGFEVAEEDLKLRGPGSIIGTKQSGFAPKKLRIANVSKDVNILIRARNFVYEILNADPALKDPRCNLLKQQLHKWNTKYQTQWARIS</sequence>
<evidence type="ECO:0000256" key="9">
    <source>
        <dbReference type="ARBA" id="ARBA00023172"/>
    </source>
</evidence>
<comment type="catalytic activity">
    <reaction evidence="14 15">
        <text>ATP + H2O = ADP + phosphate + H(+)</text>
        <dbReference type="Rhea" id="RHEA:13065"/>
        <dbReference type="ChEBI" id="CHEBI:15377"/>
        <dbReference type="ChEBI" id="CHEBI:15378"/>
        <dbReference type="ChEBI" id="CHEBI:30616"/>
        <dbReference type="ChEBI" id="CHEBI:43474"/>
        <dbReference type="ChEBI" id="CHEBI:456216"/>
        <dbReference type="EC" id="5.6.2.4"/>
    </reaction>
</comment>
<keyword evidence="18" id="KW-0614">Plasmid</keyword>
<organism evidence="18 19">
    <name type="scientific">Azobacteroides pseudotrichonymphae genomovar. CFP2</name>
    <dbReference type="NCBI Taxonomy" id="511995"/>
    <lineage>
        <taxon>Bacteria</taxon>
        <taxon>Pseudomonadati</taxon>
        <taxon>Bacteroidota</taxon>
        <taxon>Bacteroidia</taxon>
        <taxon>Bacteroidales</taxon>
        <taxon>Candidatus Azobacteroides</taxon>
    </lineage>
</organism>
<dbReference type="EC" id="5.6.2.4" evidence="13 15"/>
<gene>
    <name evidence="18" type="ordered locus">CFPG_P3-4</name>
</gene>
<evidence type="ECO:0000256" key="10">
    <source>
        <dbReference type="ARBA" id="ARBA00023204"/>
    </source>
</evidence>
<dbReference type="GO" id="GO:0005524">
    <property type="term" value="F:ATP binding"/>
    <property type="evidence" value="ECO:0007669"/>
    <property type="project" value="UniProtKB-KW"/>
</dbReference>
<dbReference type="SUPFAM" id="SSF52540">
    <property type="entry name" value="P-loop containing nucleoside triphosphate hydrolases"/>
    <property type="match status" value="2"/>
</dbReference>
<dbReference type="AlphaFoldDB" id="B6YSB8"/>
<dbReference type="KEGG" id="aps:CFPG_P3-4"/>
<dbReference type="OrthoDB" id="9804325at2"/>
<dbReference type="CDD" id="cd04488">
    <property type="entry name" value="RecG_wedge_OBF"/>
    <property type="match status" value="1"/>
</dbReference>
<evidence type="ECO:0000256" key="2">
    <source>
        <dbReference type="ARBA" id="ARBA00017846"/>
    </source>
</evidence>
<dbReference type="InterPro" id="IPR027417">
    <property type="entry name" value="P-loop_NTPase"/>
</dbReference>
<dbReference type="PANTHER" id="PTHR47964:SF1">
    <property type="entry name" value="ATP-DEPENDENT DNA HELICASE HOMOLOG RECG, CHLOROPLASTIC"/>
    <property type="match status" value="1"/>
</dbReference>
<evidence type="ECO:0000313" key="18">
    <source>
        <dbReference type="EMBL" id="BAG84090.1"/>
    </source>
</evidence>
<evidence type="ECO:0000256" key="13">
    <source>
        <dbReference type="ARBA" id="ARBA00034808"/>
    </source>
</evidence>
<dbReference type="SMART" id="SM00487">
    <property type="entry name" value="DEXDc"/>
    <property type="match status" value="1"/>
</dbReference>
<keyword evidence="10 15" id="KW-0234">DNA repair</keyword>
<comment type="catalytic activity">
    <reaction evidence="12 15">
        <text>Couples ATP hydrolysis with the unwinding of duplex DNA by translocating in the 3'-5' direction.</text>
        <dbReference type="EC" id="5.6.2.4"/>
    </reaction>
</comment>
<evidence type="ECO:0000256" key="11">
    <source>
        <dbReference type="ARBA" id="ARBA00023235"/>
    </source>
</evidence>